<dbReference type="Gene3D" id="3.80.10.10">
    <property type="entry name" value="Ribonuclease Inhibitor"/>
    <property type="match status" value="2"/>
</dbReference>
<protein>
    <recommendedName>
        <fullName evidence="13">Verticillium wilt resistance-like protein</fullName>
    </recommendedName>
</protein>
<keyword evidence="9" id="KW-0675">Receptor</keyword>
<keyword evidence="10" id="KW-0325">Glycoprotein</keyword>
<comment type="similarity">
    <text evidence="2">Belongs to the RLP family.</text>
</comment>
<proteinExistence type="inferred from homology"/>
<dbReference type="Proteomes" id="UP001341840">
    <property type="component" value="Unassembled WGS sequence"/>
</dbReference>
<keyword evidence="12" id="KW-1185">Reference proteome</keyword>
<reference evidence="11 12" key="1">
    <citation type="journal article" date="2023" name="Plants (Basel)">
        <title>Bridging the Gap: Combining Genomics and Transcriptomics Approaches to Understand Stylosanthes scabra, an Orphan Legume from the Brazilian Caatinga.</title>
        <authorList>
            <person name="Ferreira-Neto J.R.C."/>
            <person name="da Silva M.D."/>
            <person name="Binneck E."/>
            <person name="de Melo N.F."/>
            <person name="da Silva R.H."/>
            <person name="de Melo A.L.T.M."/>
            <person name="Pandolfi V."/>
            <person name="Bustamante F.O."/>
            <person name="Brasileiro-Vidal A.C."/>
            <person name="Benko-Iseppon A.M."/>
        </authorList>
    </citation>
    <scope>NUCLEOTIDE SEQUENCE [LARGE SCALE GENOMIC DNA]</scope>
    <source>
        <tissue evidence="11">Leaves</tissue>
    </source>
</reference>
<evidence type="ECO:0000256" key="4">
    <source>
        <dbReference type="ARBA" id="ARBA00022614"/>
    </source>
</evidence>
<dbReference type="Pfam" id="PF13855">
    <property type="entry name" value="LRR_8"/>
    <property type="match status" value="2"/>
</dbReference>
<accession>A0ABU6RCL1</accession>
<evidence type="ECO:0000256" key="2">
    <source>
        <dbReference type="ARBA" id="ARBA00009592"/>
    </source>
</evidence>
<name>A0ABU6RCL1_9FABA</name>
<dbReference type="InterPro" id="IPR032675">
    <property type="entry name" value="LRR_dom_sf"/>
</dbReference>
<dbReference type="SMART" id="SM00365">
    <property type="entry name" value="LRR_SD22"/>
    <property type="match status" value="4"/>
</dbReference>
<keyword evidence="6" id="KW-0677">Repeat</keyword>
<sequence length="630" mass="69775">MMQLDDLSEMNNLTTLELSYNNLTVNADLNLSSIPNISILKLVSCYLKTIPAFLRYQSGLTTLDLSDNQIQGSEPNWIWELENLQNLNVSHNFLTDFEGPLQNLSSNLAVLDFHHNQLRGPLPVFPKTAAYVDYSNNNFSSSIPVEIGGYLPNIFYVSLANNRFHGRIPDSICNASSLQVLDFSHNNISGTIPHCLITSKMFVVLNLRQNNLSGPIPDIFPASCALKTLDLHGNILEGQIPKSLANCSTLEVLDLGNNQITDGFPCSLENISTLRVLVLRNNNFHGNIGCPKTNGTWQILQIVDLAFNRFNGILPAKCFKTWEAMMHDEDKADSEENHLRYEVLKFAPKYYQDSVTVTSKGLAMELVKILTLFTSIDFSSNHFQGEIPKELFDFKALHVLNISNNALCGQIPPSIGNLKQLESLDLSNNSLQGEIPTELASLNFLSVMNLSFNELVGRIPTGTQIQSFPNSSFIHNKGLCGAPLTAICSEVSPASGGAPRTERNVNLACEVHWDLVSAEVGLVFGLGSIIVPLLFWKKWRMRYCQFLDKILCRIFPQLSHEFERHGGKTYRVLSKIVLLASLSYFASELGRSAGTARDRATFTSPTSSAVNASLNHVLFGVVDTLNSGRV</sequence>
<keyword evidence="3" id="KW-1003">Cell membrane</keyword>
<evidence type="ECO:0000313" key="12">
    <source>
        <dbReference type="Proteomes" id="UP001341840"/>
    </source>
</evidence>
<evidence type="ECO:0000256" key="8">
    <source>
        <dbReference type="ARBA" id="ARBA00023136"/>
    </source>
</evidence>
<dbReference type="PANTHER" id="PTHR27004">
    <property type="entry name" value="RECEPTOR-LIKE PROTEIN 12 ISOFORM X1"/>
    <property type="match status" value="1"/>
</dbReference>
<evidence type="ECO:0000256" key="10">
    <source>
        <dbReference type="ARBA" id="ARBA00023180"/>
    </source>
</evidence>
<evidence type="ECO:0008006" key="13">
    <source>
        <dbReference type="Google" id="ProtNLM"/>
    </source>
</evidence>
<evidence type="ECO:0000256" key="5">
    <source>
        <dbReference type="ARBA" id="ARBA00022692"/>
    </source>
</evidence>
<keyword evidence="8" id="KW-0472">Membrane</keyword>
<organism evidence="11 12">
    <name type="scientific">Stylosanthes scabra</name>
    <dbReference type="NCBI Taxonomy" id="79078"/>
    <lineage>
        <taxon>Eukaryota</taxon>
        <taxon>Viridiplantae</taxon>
        <taxon>Streptophyta</taxon>
        <taxon>Embryophyta</taxon>
        <taxon>Tracheophyta</taxon>
        <taxon>Spermatophyta</taxon>
        <taxon>Magnoliopsida</taxon>
        <taxon>eudicotyledons</taxon>
        <taxon>Gunneridae</taxon>
        <taxon>Pentapetalae</taxon>
        <taxon>rosids</taxon>
        <taxon>fabids</taxon>
        <taxon>Fabales</taxon>
        <taxon>Fabaceae</taxon>
        <taxon>Papilionoideae</taxon>
        <taxon>50 kb inversion clade</taxon>
        <taxon>dalbergioids sensu lato</taxon>
        <taxon>Dalbergieae</taxon>
        <taxon>Pterocarpus clade</taxon>
        <taxon>Stylosanthes</taxon>
    </lineage>
</organism>
<comment type="subcellular location">
    <subcellularLocation>
        <location evidence="1">Cell membrane</location>
        <topology evidence="1">Single-pass type I membrane protein</topology>
    </subcellularLocation>
</comment>
<gene>
    <name evidence="11" type="ORF">PIB30_030815</name>
</gene>
<dbReference type="EMBL" id="JASCZI010030338">
    <property type="protein sequence ID" value="MED6121508.1"/>
    <property type="molecule type" value="Genomic_DNA"/>
</dbReference>
<evidence type="ECO:0000256" key="7">
    <source>
        <dbReference type="ARBA" id="ARBA00022989"/>
    </source>
</evidence>
<evidence type="ECO:0000313" key="11">
    <source>
        <dbReference type="EMBL" id="MED6121508.1"/>
    </source>
</evidence>
<evidence type="ECO:0000256" key="3">
    <source>
        <dbReference type="ARBA" id="ARBA00022475"/>
    </source>
</evidence>
<dbReference type="PANTHER" id="PTHR27004:SF435">
    <property type="entry name" value="LEUCINE-RICH REPEAT-CONTAINING N-TERMINAL PLANT-TYPE DOMAIN-CONTAINING PROTEIN"/>
    <property type="match status" value="1"/>
</dbReference>
<evidence type="ECO:0000256" key="9">
    <source>
        <dbReference type="ARBA" id="ARBA00023170"/>
    </source>
</evidence>
<dbReference type="PROSITE" id="PS51450">
    <property type="entry name" value="LRR"/>
    <property type="match status" value="3"/>
</dbReference>
<keyword evidence="7" id="KW-1133">Transmembrane helix</keyword>
<dbReference type="InterPro" id="IPR001611">
    <property type="entry name" value="Leu-rich_rpt"/>
</dbReference>
<dbReference type="SUPFAM" id="SSF52058">
    <property type="entry name" value="L domain-like"/>
    <property type="match status" value="2"/>
</dbReference>
<dbReference type="PRINTS" id="PR00019">
    <property type="entry name" value="LEURICHRPT"/>
</dbReference>
<evidence type="ECO:0000256" key="6">
    <source>
        <dbReference type="ARBA" id="ARBA00022737"/>
    </source>
</evidence>
<keyword evidence="5" id="KW-0812">Transmembrane</keyword>
<evidence type="ECO:0000256" key="1">
    <source>
        <dbReference type="ARBA" id="ARBA00004251"/>
    </source>
</evidence>
<comment type="caution">
    <text evidence="11">The sequence shown here is derived from an EMBL/GenBank/DDBJ whole genome shotgun (WGS) entry which is preliminary data.</text>
</comment>
<keyword evidence="4" id="KW-0433">Leucine-rich repeat</keyword>
<dbReference type="Pfam" id="PF00560">
    <property type="entry name" value="LRR_1"/>
    <property type="match status" value="4"/>
</dbReference>